<dbReference type="OrthoDB" id="10618935at2759"/>
<keyword evidence="2" id="KW-0472">Membrane</keyword>
<proteinExistence type="predicted"/>
<feature type="compositionally biased region" description="Basic and acidic residues" evidence="1">
    <location>
        <begin position="155"/>
        <end position="165"/>
    </location>
</feature>
<reference evidence="4" key="1">
    <citation type="submission" date="2011-07" db="EMBL/GenBank/DDBJ databases">
        <authorList>
            <consortium name="Caenorhabditis brenneri Sequencing and Analysis Consortium"/>
            <person name="Wilson R.K."/>
        </authorList>
    </citation>
    <scope>NUCLEOTIDE SEQUENCE [LARGE SCALE GENOMIC DNA]</scope>
    <source>
        <strain evidence="4">PB2801</strain>
    </source>
</reference>
<keyword evidence="4" id="KW-1185">Reference proteome</keyword>
<protein>
    <submittedName>
        <fullName evidence="3">Uncharacterized protein</fullName>
    </submittedName>
</protein>
<dbReference type="AlphaFoldDB" id="G0MWL3"/>
<sequence>MAALRKSRETMEEYDAEILNKCFYPSSSDNCETIARSVHAACFKEACDEMEKNALLRYCSRPMQYEEFCEELLGTATTTTIKTTTTTQTTKNPLMKTQYMVSYGAIGGVFMVLLIASLICWLCNRRSEKKRRKEEEEWKILGFGGGGTTSSEVSGSKKSDVEKGTTTKSKTGKTKTKKTKSTGSITG</sequence>
<feature type="compositionally biased region" description="Basic residues" evidence="1">
    <location>
        <begin position="170"/>
        <end position="180"/>
    </location>
</feature>
<dbReference type="HOGENOM" id="CLU_1448926_0_0_1"/>
<evidence type="ECO:0000313" key="4">
    <source>
        <dbReference type="Proteomes" id="UP000008068"/>
    </source>
</evidence>
<name>G0MWL3_CAEBE</name>
<feature type="transmembrane region" description="Helical" evidence="2">
    <location>
        <begin position="100"/>
        <end position="123"/>
    </location>
</feature>
<keyword evidence="2" id="KW-1133">Transmembrane helix</keyword>
<gene>
    <name evidence="3" type="ORF">CAEBREN_20424</name>
</gene>
<organism evidence="4">
    <name type="scientific">Caenorhabditis brenneri</name>
    <name type="common">Nematode worm</name>
    <dbReference type="NCBI Taxonomy" id="135651"/>
    <lineage>
        <taxon>Eukaryota</taxon>
        <taxon>Metazoa</taxon>
        <taxon>Ecdysozoa</taxon>
        <taxon>Nematoda</taxon>
        <taxon>Chromadorea</taxon>
        <taxon>Rhabditida</taxon>
        <taxon>Rhabditina</taxon>
        <taxon>Rhabditomorpha</taxon>
        <taxon>Rhabditoidea</taxon>
        <taxon>Rhabditidae</taxon>
        <taxon>Peloderinae</taxon>
        <taxon>Caenorhabditis</taxon>
    </lineage>
</organism>
<keyword evidence="2" id="KW-0812">Transmembrane</keyword>
<dbReference type="eggNOG" id="ENOG502T3HT">
    <property type="taxonomic scope" value="Eukaryota"/>
</dbReference>
<dbReference type="EMBL" id="GL379817">
    <property type="protein sequence ID" value="EGT46232.1"/>
    <property type="molecule type" value="Genomic_DNA"/>
</dbReference>
<dbReference type="Proteomes" id="UP000008068">
    <property type="component" value="Unassembled WGS sequence"/>
</dbReference>
<dbReference type="OMA" id="KEGCAKI"/>
<evidence type="ECO:0000256" key="1">
    <source>
        <dbReference type="SAM" id="MobiDB-lite"/>
    </source>
</evidence>
<feature type="region of interest" description="Disordered" evidence="1">
    <location>
        <begin position="134"/>
        <end position="187"/>
    </location>
</feature>
<accession>G0MWL3</accession>
<evidence type="ECO:0000313" key="3">
    <source>
        <dbReference type="EMBL" id="EGT46232.1"/>
    </source>
</evidence>
<evidence type="ECO:0000256" key="2">
    <source>
        <dbReference type="SAM" id="Phobius"/>
    </source>
</evidence>
<dbReference type="InParanoid" id="G0MWL3"/>